<gene>
    <name evidence="2" type="ORF">MKW94_005703</name>
</gene>
<evidence type="ECO:0008006" key="4">
    <source>
        <dbReference type="Google" id="ProtNLM"/>
    </source>
</evidence>
<keyword evidence="1" id="KW-0732">Signal</keyword>
<evidence type="ECO:0000256" key="1">
    <source>
        <dbReference type="SAM" id="SignalP"/>
    </source>
</evidence>
<dbReference type="Proteomes" id="UP001177140">
    <property type="component" value="Unassembled WGS sequence"/>
</dbReference>
<dbReference type="EMBL" id="JAJJMA010117525">
    <property type="protein sequence ID" value="MCL7031937.1"/>
    <property type="molecule type" value="Genomic_DNA"/>
</dbReference>
<evidence type="ECO:0000313" key="3">
    <source>
        <dbReference type="Proteomes" id="UP001177140"/>
    </source>
</evidence>
<feature type="chain" id="PRO_5041251680" description="Thionin-like protein" evidence="1">
    <location>
        <begin position="23"/>
        <end position="79"/>
    </location>
</feature>
<reference evidence="2" key="1">
    <citation type="submission" date="2022-03" db="EMBL/GenBank/DDBJ databases">
        <title>A functionally conserved STORR gene fusion in Papaver species that diverged 16.8 million years ago.</title>
        <authorList>
            <person name="Catania T."/>
        </authorList>
    </citation>
    <scope>NUCLEOTIDE SEQUENCE</scope>
    <source>
        <strain evidence="2">S-191538</strain>
    </source>
</reference>
<protein>
    <recommendedName>
        <fullName evidence="4">Thionin-like protein</fullName>
    </recommendedName>
</protein>
<evidence type="ECO:0000313" key="2">
    <source>
        <dbReference type="EMBL" id="MCL7031937.1"/>
    </source>
</evidence>
<name>A0AA41V4S9_PAPNU</name>
<sequence>MRLVEIMVIIMLLGQQTSYSSAASNVTDCVDGKVSITENKDIYCQLGCAYSTCAAKPNPSQEEAKGCIKSCSKMCTQKH</sequence>
<accession>A0AA41V4S9</accession>
<organism evidence="2 3">
    <name type="scientific">Papaver nudicaule</name>
    <name type="common">Iceland poppy</name>
    <dbReference type="NCBI Taxonomy" id="74823"/>
    <lineage>
        <taxon>Eukaryota</taxon>
        <taxon>Viridiplantae</taxon>
        <taxon>Streptophyta</taxon>
        <taxon>Embryophyta</taxon>
        <taxon>Tracheophyta</taxon>
        <taxon>Spermatophyta</taxon>
        <taxon>Magnoliopsida</taxon>
        <taxon>Ranunculales</taxon>
        <taxon>Papaveraceae</taxon>
        <taxon>Papaveroideae</taxon>
        <taxon>Papaver</taxon>
    </lineage>
</organism>
<keyword evidence="3" id="KW-1185">Reference proteome</keyword>
<feature type="signal peptide" evidence="1">
    <location>
        <begin position="1"/>
        <end position="22"/>
    </location>
</feature>
<dbReference type="AlphaFoldDB" id="A0AA41V4S9"/>
<comment type="caution">
    <text evidence="2">The sequence shown here is derived from an EMBL/GenBank/DDBJ whole genome shotgun (WGS) entry which is preliminary data.</text>
</comment>
<proteinExistence type="predicted"/>